<dbReference type="PANTHER" id="PTHR12965:SF0">
    <property type="entry name" value="VACUOLAR PROTEIN SORTING-ASSOCIATED PROTEIN 54"/>
    <property type="match status" value="1"/>
</dbReference>
<feature type="coiled-coil region" evidence="8">
    <location>
        <begin position="314"/>
        <end position="341"/>
    </location>
</feature>
<dbReference type="Pfam" id="PF07928">
    <property type="entry name" value="Vps54"/>
    <property type="match status" value="1"/>
</dbReference>
<keyword evidence="6" id="KW-0333">Golgi apparatus</keyword>
<feature type="compositionally biased region" description="Basic and acidic residues" evidence="9">
    <location>
        <begin position="175"/>
        <end position="184"/>
    </location>
</feature>
<dbReference type="InterPro" id="IPR019515">
    <property type="entry name" value="VPS54_N"/>
</dbReference>
<feature type="compositionally biased region" description="Polar residues" evidence="9">
    <location>
        <begin position="250"/>
        <end position="264"/>
    </location>
</feature>
<evidence type="ECO:0000256" key="6">
    <source>
        <dbReference type="ARBA" id="ARBA00023034"/>
    </source>
</evidence>
<proteinExistence type="inferred from homology"/>
<feature type="region of interest" description="Disordered" evidence="9">
    <location>
        <begin position="244"/>
        <end position="272"/>
    </location>
</feature>
<comment type="caution">
    <text evidence="12">The sequence shown here is derived from an EMBL/GenBank/DDBJ whole genome shotgun (WGS) entry which is preliminary data.</text>
</comment>
<feature type="region of interest" description="Disordered" evidence="9">
    <location>
        <begin position="545"/>
        <end position="576"/>
    </location>
</feature>
<feature type="domain" description="Vacuolar protein sorting-associated protein 54 N-terminal" evidence="11">
    <location>
        <begin position="283"/>
        <end position="393"/>
    </location>
</feature>
<dbReference type="EMBL" id="JBBPHU010000014">
    <property type="protein sequence ID" value="KAK7510327.1"/>
    <property type="molecule type" value="Genomic_DNA"/>
</dbReference>
<organism evidence="12 13">
    <name type="scientific">Phyllosticta citriasiana</name>
    <dbReference type="NCBI Taxonomy" id="595635"/>
    <lineage>
        <taxon>Eukaryota</taxon>
        <taxon>Fungi</taxon>
        <taxon>Dikarya</taxon>
        <taxon>Ascomycota</taxon>
        <taxon>Pezizomycotina</taxon>
        <taxon>Dothideomycetes</taxon>
        <taxon>Dothideomycetes incertae sedis</taxon>
        <taxon>Botryosphaeriales</taxon>
        <taxon>Phyllostictaceae</taxon>
        <taxon>Phyllosticta</taxon>
    </lineage>
</organism>
<evidence type="ECO:0000256" key="7">
    <source>
        <dbReference type="ARBA" id="ARBA00023054"/>
    </source>
</evidence>
<name>A0ABR1KEE8_9PEZI</name>
<gene>
    <name evidence="12" type="ORF">IWZ03DRAFT_75446</name>
</gene>
<dbReference type="InterPro" id="IPR039745">
    <property type="entry name" value="Vps54"/>
</dbReference>
<evidence type="ECO:0000259" key="11">
    <source>
        <dbReference type="Pfam" id="PF10475"/>
    </source>
</evidence>
<feature type="region of interest" description="Disordered" evidence="9">
    <location>
        <begin position="1"/>
        <end position="76"/>
    </location>
</feature>
<keyword evidence="7 8" id="KW-0175">Coiled coil</keyword>
<keyword evidence="4" id="KW-0813">Transport</keyword>
<comment type="similarity">
    <text evidence="2">Belongs to the VPS54 family.</text>
</comment>
<evidence type="ECO:0000256" key="1">
    <source>
        <dbReference type="ARBA" id="ARBA00004601"/>
    </source>
</evidence>
<feature type="domain" description="Vacuolar protein sorting-associated protein 54 C-terminal" evidence="10">
    <location>
        <begin position="824"/>
        <end position="954"/>
    </location>
</feature>
<reference evidence="12 13" key="1">
    <citation type="submission" date="2024-04" db="EMBL/GenBank/DDBJ databases">
        <title>Phyllosticta paracitricarpa is synonymous to the EU quarantine fungus P. citricarpa based on phylogenomic analyses.</title>
        <authorList>
            <consortium name="Lawrence Berkeley National Laboratory"/>
            <person name="Van Ingen-Buijs V.A."/>
            <person name="Van Westerhoven A.C."/>
            <person name="Haridas S."/>
            <person name="Skiadas P."/>
            <person name="Martin F."/>
            <person name="Groenewald J.Z."/>
            <person name="Crous P.W."/>
            <person name="Seidl M.F."/>
        </authorList>
    </citation>
    <scope>NUCLEOTIDE SEQUENCE [LARGE SCALE GENOMIC DNA]</scope>
    <source>
        <strain evidence="12 13">CBS 123371</strain>
    </source>
</reference>
<evidence type="ECO:0000259" key="10">
    <source>
        <dbReference type="Pfam" id="PF07928"/>
    </source>
</evidence>
<sequence>MPSRAPSPRRSTESLDSPASLSSNRLPFPTAQQDWAKRPSSSQSSRYRPRRDSTASSIHSIGGSLDTSHRHIGPVTESGQNAISTLLQPPIVRTGLLPYTSAPSAVKAPSQKDIPPVTLTNIPHVEPSAFKPYLTQVGSLFDAFQRAKADSDNGAAQLFRRDPKKDDFAEILERRLGQHPERPSLSRQESATSLSSGDSPKMRRRSSGGNSKRNPNAVAPLSTIPDVYFQEDFHLENPRTFDVVSERSEVIQQPQDTKESNGSMDSPGPSRRKALATNAILQEKLSWYMDTVEIHLISSISTASTSFFAALGSLRELQSEAAESVKRIQALRHDLDRLDNDMAIGGLKIVSMKRRRENLGKLTNAVDQLRAVVEGVASCEDLIDDGRLEEALDRMDMLELLVSGDLMVTGADDQGWLPDYLPRNLIDLRELKALDGFAQGMLQMRARVGKGFESRFLEILMDDLRKHIKSVPKAETLQRWASASLRTRGDNRSPMTLPAYLRTESVMRTTLLGLLTGLSRSNHTGVATAAFRDAVTREMKVLIRQHLPSSTDDDVESTISTSTRASSRATSQQEKSSILARNLRSLEHEDSEQLLVNIYTDVGEAIRRLSTQVKLLLDVSSGTAISPGIRSPPKSPNLNATALDGYLNKPVPELPLDGHLQEELMQALDMSSLLGQAVDAAQNQITKILRVRGEQSVRLPLQRFLRYFFINRLFADECEAVSGRSGAALKGVVDNQIKQFITTMGQMESNRLRQIMDGDKWEAKDFADHDTVVLNRIIEAMNSDPAAWTKSKIIWEDVPTEEVNGSTTESNGTGKTTKSAAIDDEKFVLVDCVMAALHGIDRFENLIAVIPSITSEVSVALLDYLRSFQSRACQLILGAGAKETAGLKSITTKHLALASQALNFFIALIPYIREFIRRHTSSSSGIADFDKMRRLYQDQQANIHDKLVEIMSARLNLHVNSMRKIDFDAAAEQQVSPYMETLTKETNTFHRTLSRHLPEPTVQSIISPVFSSYREQWGTAFRETSVQTAAGKARLLRDAELFDSRLSKIDGFGDIGTHIAELVKEKVVEAGSPAEKNSSRSSADSNK</sequence>
<feature type="compositionally biased region" description="Low complexity" evidence="9">
    <location>
        <begin position="557"/>
        <end position="571"/>
    </location>
</feature>
<evidence type="ECO:0000313" key="13">
    <source>
        <dbReference type="Proteomes" id="UP001363622"/>
    </source>
</evidence>
<feature type="region of interest" description="Disordered" evidence="9">
    <location>
        <begin position="175"/>
        <end position="219"/>
    </location>
</feature>
<protein>
    <recommendedName>
        <fullName evidence="3">Vacuolar protein sorting-associated protein 54</fullName>
    </recommendedName>
</protein>
<evidence type="ECO:0000256" key="8">
    <source>
        <dbReference type="SAM" id="Coils"/>
    </source>
</evidence>
<evidence type="ECO:0000256" key="2">
    <source>
        <dbReference type="ARBA" id="ARBA00009150"/>
    </source>
</evidence>
<evidence type="ECO:0000256" key="9">
    <source>
        <dbReference type="SAM" id="MobiDB-lite"/>
    </source>
</evidence>
<feature type="compositionally biased region" description="Polar residues" evidence="9">
    <location>
        <begin position="185"/>
        <end position="198"/>
    </location>
</feature>
<evidence type="ECO:0000256" key="4">
    <source>
        <dbReference type="ARBA" id="ARBA00022448"/>
    </source>
</evidence>
<keyword evidence="5" id="KW-0653">Protein transport</keyword>
<comment type="subcellular location">
    <subcellularLocation>
        <location evidence="1">Golgi apparatus</location>
        <location evidence="1">trans-Golgi network</location>
    </subcellularLocation>
</comment>
<accession>A0ABR1KEE8</accession>
<dbReference type="Proteomes" id="UP001363622">
    <property type="component" value="Unassembled WGS sequence"/>
</dbReference>
<evidence type="ECO:0000256" key="5">
    <source>
        <dbReference type="ARBA" id="ARBA00022927"/>
    </source>
</evidence>
<dbReference type="InterPro" id="IPR012501">
    <property type="entry name" value="Vps54_C"/>
</dbReference>
<dbReference type="Pfam" id="PF10475">
    <property type="entry name" value="Vps54_N"/>
    <property type="match status" value="1"/>
</dbReference>
<evidence type="ECO:0000256" key="3">
    <source>
        <dbReference type="ARBA" id="ARBA00017665"/>
    </source>
</evidence>
<dbReference type="PANTHER" id="PTHR12965">
    <property type="entry name" value="VACUOLAR PROTEIN SORTING 54"/>
    <property type="match status" value="1"/>
</dbReference>
<keyword evidence="13" id="KW-1185">Reference proteome</keyword>
<evidence type="ECO:0000313" key="12">
    <source>
        <dbReference type="EMBL" id="KAK7510327.1"/>
    </source>
</evidence>
<feature type="compositionally biased region" description="Polar residues" evidence="9">
    <location>
        <begin position="14"/>
        <end position="33"/>
    </location>
</feature>